<reference evidence="2" key="1">
    <citation type="submission" date="2023-10" db="EMBL/GenBank/DDBJ databases">
        <authorList>
            <person name="Chen Y."/>
            <person name="Shah S."/>
            <person name="Dougan E. K."/>
            <person name="Thang M."/>
            <person name="Chan C."/>
        </authorList>
    </citation>
    <scope>NUCLEOTIDE SEQUENCE [LARGE SCALE GENOMIC DNA]</scope>
</reference>
<feature type="non-terminal residue" evidence="2">
    <location>
        <position position="1"/>
    </location>
</feature>
<name>A0ABN9SBU9_9DINO</name>
<evidence type="ECO:0000256" key="1">
    <source>
        <dbReference type="SAM" id="MobiDB-lite"/>
    </source>
</evidence>
<feature type="compositionally biased region" description="Low complexity" evidence="1">
    <location>
        <begin position="14"/>
        <end position="27"/>
    </location>
</feature>
<proteinExistence type="predicted"/>
<organism evidence="2 3">
    <name type="scientific">Prorocentrum cordatum</name>
    <dbReference type="NCBI Taxonomy" id="2364126"/>
    <lineage>
        <taxon>Eukaryota</taxon>
        <taxon>Sar</taxon>
        <taxon>Alveolata</taxon>
        <taxon>Dinophyceae</taxon>
        <taxon>Prorocentrales</taxon>
        <taxon>Prorocentraceae</taxon>
        <taxon>Prorocentrum</taxon>
    </lineage>
</organism>
<feature type="region of interest" description="Disordered" evidence="1">
    <location>
        <begin position="1"/>
        <end position="114"/>
    </location>
</feature>
<feature type="non-terminal residue" evidence="2">
    <location>
        <position position="114"/>
    </location>
</feature>
<sequence length="114" mass="12501">GAGEAPRPRHVRGVPEGAGRAGPPVRRAGGGRSPPVLHDHRRRLRPLCGETSSARPRRSRHPARSRATRRRRSSPRRTPRRGGRPPPRAARPCGRGRAATRRASWRTTPRTSAG</sequence>
<dbReference type="Proteomes" id="UP001189429">
    <property type="component" value="Unassembled WGS sequence"/>
</dbReference>
<evidence type="ECO:0000313" key="3">
    <source>
        <dbReference type="Proteomes" id="UP001189429"/>
    </source>
</evidence>
<evidence type="ECO:0000313" key="2">
    <source>
        <dbReference type="EMBL" id="CAK0829340.1"/>
    </source>
</evidence>
<feature type="compositionally biased region" description="Basic residues" evidence="1">
    <location>
        <begin position="55"/>
        <end position="83"/>
    </location>
</feature>
<protein>
    <submittedName>
        <fullName evidence="2">Uncharacterized protein</fullName>
    </submittedName>
</protein>
<gene>
    <name evidence="2" type="ORF">PCOR1329_LOCUS28327</name>
</gene>
<feature type="compositionally biased region" description="Low complexity" evidence="1">
    <location>
        <begin position="105"/>
        <end position="114"/>
    </location>
</feature>
<dbReference type="EMBL" id="CAUYUJ010010435">
    <property type="protein sequence ID" value="CAK0829340.1"/>
    <property type="molecule type" value="Genomic_DNA"/>
</dbReference>
<comment type="caution">
    <text evidence="2">The sequence shown here is derived from an EMBL/GenBank/DDBJ whole genome shotgun (WGS) entry which is preliminary data.</text>
</comment>
<keyword evidence="3" id="KW-1185">Reference proteome</keyword>
<accession>A0ABN9SBU9</accession>